<proteinExistence type="predicted"/>
<sequence>MTAATAIDLSHARALPARLVPELPTADAEWLRLHPLAQKLSEEWEALAADAAEPDIFTRRWFAQAGARHLAPEHVRLLAVRRDGRLIGLMPVHQDGRYGRLPLRHSVNWVHYHCFLGAPLLRRGEEVAAWSAILAALDADPDAGQLLHLTGLVEDGPVHRALVEAAARAGRPCDTVHRIERAMLASDLAPDAYYAAIVRKKKRKEIARLRTRLAEQGHLETRRLAPDDAPDAWIEAFLALEHAGWKGAAGSALAGTPQTREFFREVVTEAHRAGQLDFLRLDLDGAPIAMLVNLLAAPGAFSFKTAYDERYARFSPGVLLQIENLQILARGDIEWVDSCAVQNHPMIDSLWAQRRAIIRVTVPLAGRRRRLVFTAARALERAAAALRGLRQRRSASTLEDSE</sequence>
<protein>
    <submittedName>
        <fullName evidence="2">GNAT family N-acetyltransferase</fullName>
        <ecNumber evidence="2">2.3.1.-</ecNumber>
    </submittedName>
</protein>
<feature type="domain" description="BioF2-like acetyltransferase" evidence="1">
    <location>
        <begin position="200"/>
        <end position="338"/>
    </location>
</feature>
<accession>A0ABW8YIH7</accession>
<gene>
    <name evidence="2" type="ORF">ABS767_00680</name>
</gene>
<evidence type="ECO:0000259" key="1">
    <source>
        <dbReference type="Pfam" id="PF13480"/>
    </source>
</evidence>
<dbReference type="RefSeq" id="WP_408076438.1">
    <property type="nucleotide sequence ID" value="NZ_JBELQC010000001.1"/>
</dbReference>
<name>A0ABW8YIH7_9SPHN</name>
<organism evidence="2 3">
    <name type="scientific">Sphingomonas plantiphila</name>
    <dbReference type="NCBI Taxonomy" id="3163295"/>
    <lineage>
        <taxon>Bacteria</taxon>
        <taxon>Pseudomonadati</taxon>
        <taxon>Pseudomonadota</taxon>
        <taxon>Alphaproteobacteria</taxon>
        <taxon>Sphingomonadales</taxon>
        <taxon>Sphingomonadaceae</taxon>
        <taxon>Sphingomonas</taxon>
    </lineage>
</organism>
<keyword evidence="2" id="KW-0012">Acyltransferase</keyword>
<evidence type="ECO:0000313" key="2">
    <source>
        <dbReference type="EMBL" id="MFL9839462.1"/>
    </source>
</evidence>
<dbReference type="InterPro" id="IPR038740">
    <property type="entry name" value="BioF2-like_GNAT_dom"/>
</dbReference>
<evidence type="ECO:0000313" key="3">
    <source>
        <dbReference type="Proteomes" id="UP001629244"/>
    </source>
</evidence>
<dbReference type="EMBL" id="JBELQC010000001">
    <property type="protein sequence ID" value="MFL9839462.1"/>
    <property type="molecule type" value="Genomic_DNA"/>
</dbReference>
<dbReference type="EC" id="2.3.1.-" evidence="2"/>
<keyword evidence="2" id="KW-0808">Transferase</keyword>
<dbReference type="Pfam" id="PF13480">
    <property type="entry name" value="Acetyltransf_6"/>
    <property type="match status" value="1"/>
</dbReference>
<keyword evidence="3" id="KW-1185">Reference proteome</keyword>
<comment type="caution">
    <text evidence="2">The sequence shown here is derived from an EMBL/GenBank/DDBJ whole genome shotgun (WGS) entry which is preliminary data.</text>
</comment>
<dbReference type="InterPro" id="IPR016181">
    <property type="entry name" value="Acyl_CoA_acyltransferase"/>
</dbReference>
<dbReference type="GO" id="GO:0016746">
    <property type="term" value="F:acyltransferase activity"/>
    <property type="evidence" value="ECO:0007669"/>
    <property type="project" value="UniProtKB-KW"/>
</dbReference>
<dbReference type="Proteomes" id="UP001629244">
    <property type="component" value="Unassembled WGS sequence"/>
</dbReference>
<dbReference type="Gene3D" id="3.40.630.30">
    <property type="match status" value="1"/>
</dbReference>
<dbReference type="SUPFAM" id="SSF55729">
    <property type="entry name" value="Acyl-CoA N-acyltransferases (Nat)"/>
    <property type="match status" value="1"/>
</dbReference>
<reference evidence="2 3" key="1">
    <citation type="submission" date="2024-06" db="EMBL/GenBank/DDBJ databases">
        <authorList>
            <person name="Kaempfer P."/>
            <person name="Viver T."/>
        </authorList>
    </citation>
    <scope>NUCLEOTIDE SEQUENCE [LARGE SCALE GENOMIC DNA]</scope>
    <source>
        <strain evidence="2 3">ST-64</strain>
    </source>
</reference>